<organism evidence="9 10">
    <name type="scientific">Oceanobacillus chungangensis</name>
    <dbReference type="NCBI Taxonomy" id="1229152"/>
    <lineage>
        <taxon>Bacteria</taxon>
        <taxon>Bacillati</taxon>
        <taxon>Bacillota</taxon>
        <taxon>Bacilli</taxon>
        <taxon>Bacillales</taxon>
        <taxon>Bacillaceae</taxon>
        <taxon>Oceanobacillus</taxon>
    </lineage>
</organism>
<keyword evidence="5" id="KW-0238">DNA-binding</keyword>
<feature type="compositionally biased region" description="Polar residues" evidence="7">
    <location>
        <begin position="177"/>
        <end position="188"/>
    </location>
</feature>
<dbReference type="SUPFAM" id="SSF46785">
    <property type="entry name" value="Winged helix' DNA-binding domain"/>
    <property type="match status" value="1"/>
</dbReference>
<dbReference type="InterPro" id="IPR027417">
    <property type="entry name" value="P-loop_NTPase"/>
</dbReference>
<comment type="similarity">
    <text evidence="1">Belongs to the FtsK/SpoIIIE/SftA family.</text>
</comment>
<dbReference type="InterPro" id="IPR036390">
    <property type="entry name" value="WH_DNA-bd_sf"/>
</dbReference>
<feature type="region of interest" description="Disordered" evidence="7">
    <location>
        <begin position="58"/>
        <end position="105"/>
    </location>
</feature>
<evidence type="ECO:0000256" key="4">
    <source>
        <dbReference type="ARBA" id="ARBA00022840"/>
    </source>
</evidence>
<feature type="compositionally biased region" description="Basic and acidic residues" evidence="7">
    <location>
        <begin position="73"/>
        <end position="105"/>
    </location>
</feature>
<feature type="compositionally biased region" description="Basic and acidic residues" evidence="7">
    <location>
        <begin position="241"/>
        <end position="250"/>
    </location>
</feature>
<evidence type="ECO:0000256" key="3">
    <source>
        <dbReference type="ARBA" id="ARBA00022829"/>
    </source>
</evidence>
<feature type="compositionally biased region" description="Basic and acidic residues" evidence="7">
    <location>
        <begin position="208"/>
        <end position="232"/>
    </location>
</feature>
<keyword evidence="10" id="KW-1185">Reference proteome</keyword>
<dbReference type="GO" id="GO:0007059">
    <property type="term" value="P:chromosome segregation"/>
    <property type="evidence" value="ECO:0007669"/>
    <property type="project" value="UniProtKB-KW"/>
</dbReference>
<evidence type="ECO:0000256" key="6">
    <source>
        <dbReference type="PROSITE-ProRule" id="PRU00289"/>
    </source>
</evidence>
<comment type="caution">
    <text evidence="9">The sequence shown here is derived from an EMBL/GenBank/DDBJ whole genome shotgun (WGS) entry which is preliminary data.</text>
</comment>
<dbReference type="OrthoDB" id="9807790at2"/>
<dbReference type="EMBL" id="PIOD01000002">
    <property type="protein sequence ID" value="RDW21521.1"/>
    <property type="molecule type" value="Genomic_DNA"/>
</dbReference>
<dbReference type="Proteomes" id="UP000256520">
    <property type="component" value="Unassembled WGS sequence"/>
</dbReference>
<dbReference type="PROSITE" id="PS50901">
    <property type="entry name" value="FTSK"/>
    <property type="match status" value="1"/>
</dbReference>
<dbReference type="Gene3D" id="3.30.980.40">
    <property type="match status" value="1"/>
</dbReference>
<keyword evidence="3" id="KW-0159">Chromosome partition</keyword>
<dbReference type="RefSeq" id="WP_115747978.1">
    <property type="nucleotide sequence ID" value="NZ_PIOD01000002.1"/>
</dbReference>
<evidence type="ECO:0000313" key="10">
    <source>
        <dbReference type="Proteomes" id="UP000256520"/>
    </source>
</evidence>
<evidence type="ECO:0000256" key="1">
    <source>
        <dbReference type="ARBA" id="ARBA00006474"/>
    </source>
</evidence>
<dbReference type="InterPro" id="IPR003593">
    <property type="entry name" value="AAA+_ATPase"/>
</dbReference>
<dbReference type="InterPro" id="IPR002543">
    <property type="entry name" value="FtsK_dom"/>
</dbReference>
<dbReference type="SUPFAM" id="SSF52540">
    <property type="entry name" value="P-loop containing nucleoside triphosphate hydrolases"/>
    <property type="match status" value="1"/>
</dbReference>
<evidence type="ECO:0000313" key="9">
    <source>
        <dbReference type="EMBL" id="RDW21521.1"/>
    </source>
</evidence>
<reference evidence="10" key="1">
    <citation type="submission" date="2017-11" db="EMBL/GenBank/DDBJ databases">
        <authorList>
            <person name="Zhu W."/>
        </authorList>
    </citation>
    <scope>NUCLEOTIDE SEQUENCE [LARGE SCALE GENOMIC DNA]</scope>
    <source>
        <strain evidence="10">CAU 1051</strain>
    </source>
</reference>
<accession>A0A3D8Q1S3</accession>
<dbReference type="Gene3D" id="3.40.50.300">
    <property type="entry name" value="P-loop containing nucleotide triphosphate hydrolases"/>
    <property type="match status" value="1"/>
</dbReference>
<feature type="compositionally biased region" description="Polar residues" evidence="7">
    <location>
        <begin position="304"/>
        <end position="322"/>
    </location>
</feature>
<evidence type="ECO:0000256" key="2">
    <source>
        <dbReference type="ARBA" id="ARBA00022741"/>
    </source>
</evidence>
<dbReference type="PANTHER" id="PTHR22683:SF42">
    <property type="entry name" value="DNA TRANSLOCASE SFTA"/>
    <property type="match status" value="1"/>
</dbReference>
<gene>
    <name evidence="9" type="ORF">CWR45_01210</name>
</gene>
<feature type="compositionally biased region" description="Basic and acidic residues" evidence="7">
    <location>
        <begin position="189"/>
        <end position="201"/>
    </location>
</feature>
<protein>
    <submittedName>
        <fullName evidence="9">DNA translocase FtsK</fullName>
    </submittedName>
</protein>
<dbReference type="AlphaFoldDB" id="A0A3D8Q1S3"/>
<feature type="domain" description="FtsK" evidence="8">
    <location>
        <begin position="471"/>
        <end position="663"/>
    </location>
</feature>
<dbReference type="GO" id="GO:0005524">
    <property type="term" value="F:ATP binding"/>
    <property type="evidence" value="ECO:0007669"/>
    <property type="project" value="UniProtKB-UniRule"/>
</dbReference>
<dbReference type="Gene3D" id="1.10.10.10">
    <property type="entry name" value="Winged helix-like DNA-binding domain superfamily/Winged helix DNA-binding domain"/>
    <property type="match status" value="1"/>
</dbReference>
<dbReference type="CDD" id="cd01127">
    <property type="entry name" value="TrwB_TraG_TraD_VirD4"/>
    <property type="match status" value="1"/>
</dbReference>
<feature type="compositionally biased region" description="Basic and acidic residues" evidence="7">
    <location>
        <begin position="260"/>
        <end position="303"/>
    </location>
</feature>
<dbReference type="PANTHER" id="PTHR22683">
    <property type="entry name" value="SPORULATION PROTEIN RELATED"/>
    <property type="match status" value="1"/>
</dbReference>
<keyword evidence="4 6" id="KW-0067">ATP-binding</keyword>
<dbReference type="InterPro" id="IPR018541">
    <property type="entry name" value="Ftsk_gamma"/>
</dbReference>
<dbReference type="Pfam" id="PF01580">
    <property type="entry name" value="FtsK_SpoIIIE"/>
    <property type="match status" value="1"/>
</dbReference>
<feature type="region of interest" description="Disordered" evidence="7">
    <location>
        <begin position="13"/>
        <end position="35"/>
    </location>
</feature>
<dbReference type="GO" id="GO:0003677">
    <property type="term" value="F:DNA binding"/>
    <property type="evidence" value="ECO:0007669"/>
    <property type="project" value="UniProtKB-KW"/>
</dbReference>
<sequence length="802" mass="91255">MWEQWKNKFKSLFGEEEEHSEEEVSKNHPASNVKARMTYQYPKKSSFRFPVIPDERVEKKQRDIPVYQQKETSSYKRKETPAYQRKKEEKIVRKQQEPEKISNKVYKKTDTPFKVSEVPSPIYGLQKRKKDEIDDVPAFMRKDEIAAQTDQIASTVEKQLEKPTETKLVIVPEIRESSSVTADSLMEQQEQKVFEESKQENHQITQESKQKDGQVPDEIKQEDIIRKKDDKPAPSNVSQIERSDNQRVENKTPFNVMMTPRDKKNLFDRRKRLANEENDRNHASMQEKEVSKPNQVGKREENRIPTTSNTASKQQDASSNIPMSTVQVVEQVEKKETYLPDHLLNDPVPKSDENYVWVENQKALLEQTLTHFNVQARVVKATQGPSVTRFEVHPELGVKVSKIKSLSDDLKLNMSARDIRIEAPIPGKNTVGIEIPNLKAQMVGLQEIFEKEDFKKATSPLTIALGLSIEGEPAITNIQKMPHGLIAGATGSGKSVCINTILISLIYKANYDDVKFLLIDPKMVELAPYNGIPHLVAPVITDVKAATQSLKWAVTEMEDRYERFVHEGVRDIERYNKKVTQQGRRDKKMPFIIIVIDELADLMMSSPQDVEDSISRIAQKARACGIHLILATQRPSVDVITGLIKANIPTRIAFSVSSQIDSRTIIDVSGAEKLLGKGDMLFAENGAGKTVRLQGPFVSDEEIERVTNYARTLAEPNYLFEQEQLLEQVAVDEEEDELLQEAIQFVLRQNSASTSLLQRHFKIGYNRAARLIDTLESRGIISGQNGSKPREVLVTPSQLEEM</sequence>
<dbReference type="Pfam" id="PF17854">
    <property type="entry name" value="FtsK_alpha"/>
    <property type="match status" value="1"/>
</dbReference>
<dbReference type="InterPro" id="IPR041027">
    <property type="entry name" value="FtsK_alpha"/>
</dbReference>
<dbReference type="InterPro" id="IPR050206">
    <property type="entry name" value="FtsK/SpoIIIE/SftA"/>
</dbReference>
<name>A0A3D8Q1S3_9BACI</name>
<evidence type="ECO:0000256" key="7">
    <source>
        <dbReference type="SAM" id="MobiDB-lite"/>
    </source>
</evidence>
<proteinExistence type="inferred from homology"/>
<dbReference type="SMART" id="SM00382">
    <property type="entry name" value="AAA"/>
    <property type="match status" value="1"/>
</dbReference>
<feature type="binding site" evidence="6">
    <location>
        <begin position="488"/>
        <end position="495"/>
    </location>
    <ligand>
        <name>ATP</name>
        <dbReference type="ChEBI" id="CHEBI:30616"/>
    </ligand>
</feature>
<evidence type="ECO:0000256" key="5">
    <source>
        <dbReference type="ARBA" id="ARBA00023125"/>
    </source>
</evidence>
<evidence type="ECO:0000259" key="8">
    <source>
        <dbReference type="PROSITE" id="PS50901"/>
    </source>
</evidence>
<dbReference type="SMART" id="SM00843">
    <property type="entry name" value="Ftsk_gamma"/>
    <property type="match status" value="1"/>
</dbReference>
<feature type="region of interest" description="Disordered" evidence="7">
    <location>
        <begin position="177"/>
        <end position="322"/>
    </location>
</feature>
<keyword evidence="2 6" id="KW-0547">Nucleotide-binding</keyword>
<dbReference type="Pfam" id="PF09397">
    <property type="entry name" value="FtsK_gamma"/>
    <property type="match status" value="1"/>
</dbReference>
<dbReference type="InterPro" id="IPR036388">
    <property type="entry name" value="WH-like_DNA-bd_sf"/>
</dbReference>